<gene>
    <name evidence="2" type="ORF">GCM10009550_44610</name>
</gene>
<organism evidence="2 3">
    <name type="scientific">Actinocorallia libanotica</name>
    <dbReference type="NCBI Taxonomy" id="46162"/>
    <lineage>
        <taxon>Bacteria</taxon>
        <taxon>Bacillati</taxon>
        <taxon>Actinomycetota</taxon>
        <taxon>Actinomycetes</taxon>
        <taxon>Streptosporangiales</taxon>
        <taxon>Thermomonosporaceae</taxon>
        <taxon>Actinocorallia</taxon>
    </lineage>
</organism>
<evidence type="ECO:0000256" key="1">
    <source>
        <dbReference type="SAM" id="SignalP"/>
    </source>
</evidence>
<accession>A0ABN1RHK0</accession>
<dbReference type="RefSeq" id="WP_344242839.1">
    <property type="nucleotide sequence ID" value="NZ_BAAAHH010000019.1"/>
</dbReference>
<sequence length="394" mass="42041">MIRSATAGLLTAVLLAPQPAAAAAGAWKVKLRIPGQVLVSDLVAGSGGSAWLVGDRTDGRQASYFFDGRRWRSAPLPEGAHVAGLPGMPPSLAASSAGAWALSQADYRYEDEPGDAQADPCAADPAAGRRAAADSGIEIKRPAKLLRWKNGRWVGARTFKDVAVQTIAARGEEVFAFGLTRAGKSVMLRFSGGRWRTARLPLHVWEARVTGRNVWVQGFGLKDGSQQVRRFDGVKWHDTRLGRALPADLQPTGNRPGRSTMVTSMAVSNGGRASVSGYITRDRLCPGDETEFARAEPFLLRFKNGTWRKVPLKGMKGLQINEHVPDGRGGFYAVADTAFGHDGDVSAIMRGTSGGAWTREKLPQGRPIGTLTAIPGGGHWAVTLTGGSTLVLRR</sequence>
<feature type="chain" id="PRO_5047119514" evidence="1">
    <location>
        <begin position="23"/>
        <end position="394"/>
    </location>
</feature>
<evidence type="ECO:0000313" key="3">
    <source>
        <dbReference type="Proteomes" id="UP001500665"/>
    </source>
</evidence>
<proteinExistence type="predicted"/>
<evidence type="ECO:0000313" key="2">
    <source>
        <dbReference type="EMBL" id="GAA0957361.1"/>
    </source>
</evidence>
<keyword evidence="3" id="KW-1185">Reference proteome</keyword>
<keyword evidence="1" id="KW-0732">Signal</keyword>
<protein>
    <submittedName>
        <fullName evidence="2">Uncharacterized protein</fullName>
    </submittedName>
</protein>
<reference evidence="2 3" key="1">
    <citation type="journal article" date="2019" name="Int. J. Syst. Evol. Microbiol.">
        <title>The Global Catalogue of Microorganisms (GCM) 10K type strain sequencing project: providing services to taxonomists for standard genome sequencing and annotation.</title>
        <authorList>
            <consortium name="The Broad Institute Genomics Platform"/>
            <consortium name="The Broad Institute Genome Sequencing Center for Infectious Disease"/>
            <person name="Wu L."/>
            <person name="Ma J."/>
        </authorList>
    </citation>
    <scope>NUCLEOTIDE SEQUENCE [LARGE SCALE GENOMIC DNA]</scope>
    <source>
        <strain evidence="2 3">JCM 10696</strain>
    </source>
</reference>
<dbReference type="Proteomes" id="UP001500665">
    <property type="component" value="Unassembled WGS sequence"/>
</dbReference>
<name>A0ABN1RHK0_9ACTN</name>
<dbReference type="EMBL" id="BAAAHH010000019">
    <property type="protein sequence ID" value="GAA0957361.1"/>
    <property type="molecule type" value="Genomic_DNA"/>
</dbReference>
<comment type="caution">
    <text evidence="2">The sequence shown here is derived from an EMBL/GenBank/DDBJ whole genome shotgun (WGS) entry which is preliminary data.</text>
</comment>
<feature type="signal peptide" evidence="1">
    <location>
        <begin position="1"/>
        <end position="22"/>
    </location>
</feature>